<evidence type="ECO:0000313" key="3">
    <source>
        <dbReference type="Proteomes" id="UP000247702"/>
    </source>
</evidence>
<dbReference type="AlphaFoldDB" id="A0A2Z6QEC6"/>
<dbReference type="Proteomes" id="UP000615446">
    <property type="component" value="Unassembled WGS sequence"/>
</dbReference>
<name>A0A2Z6QEC6_9GLOM</name>
<proteinExistence type="predicted"/>
<dbReference type="Proteomes" id="UP000247702">
    <property type="component" value="Unassembled WGS sequence"/>
</dbReference>
<reference evidence="2" key="2">
    <citation type="submission" date="2019-10" db="EMBL/GenBank/DDBJ databases">
        <title>Conservation and host-specific expression of non-tandemly repeated heterogenous ribosome RNA gene in arbuscular mycorrhizal fungi.</title>
        <authorList>
            <person name="Maeda T."/>
            <person name="Kobayashi Y."/>
            <person name="Nakagawa T."/>
            <person name="Ezawa T."/>
            <person name="Yamaguchi K."/>
            <person name="Bino T."/>
            <person name="Nishimoto Y."/>
            <person name="Shigenobu S."/>
            <person name="Kawaguchi M."/>
        </authorList>
    </citation>
    <scope>NUCLEOTIDE SEQUENCE</scope>
    <source>
        <strain evidence="2">HR1</strain>
    </source>
</reference>
<evidence type="ECO:0000313" key="1">
    <source>
        <dbReference type="EMBL" id="GBB83204.1"/>
    </source>
</evidence>
<dbReference type="EMBL" id="BEXD01000002">
    <property type="protein sequence ID" value="GBB83204.1"/>
    <property type="molecule type" value="Genomic_DNA"/>
</dbReference>
<evidence type="ECO:0000313" key="2">
    <source>
        <dbReference type="EMBL" id="GES75676.1"/>
    </source>
</evidence>
<comment type="caution">
    <text evidence="1">The sequence shown here is derived from an EMBL/GenBank/DDBJ whole genome shotgun (WGS) entry which is preliminary data.</text>
</comment>
<sequence length="113" mass="11990">MVTFPVLYCNVPSSYFSSSHFSSSPVTGNIPSSSVSTPSISSNIPLQAGQSYTQRLSSSIQGLIPSAASNSATRANEKVNPQNRTVFEPALAGAIVEYKNSIYYHCHADGLCV</sequence>
<accession>A0A2Z6QEC6</accession>
<keyword evidence="3" id="KW-1185">Reference proteome</keyword>
<dbReference type="EMBL" id="BLAL01000017">
    <property type="protein sequence ID" value="GES75676.1"/>
    <property type="molecule type" value="Genomic_DNA"/>
</dbReference>
<reference evidence="1 3" key="1">
    <citation type="submission" date="2017-11" db="EMBL/GenBank/DDBJ databases">
        <title>The genome of Rhizophagus clarus HR1 reveals common genetic basis of auxotrophy among arbuscular mycorrhizal fungi.</title>
        <authorList>
            <person name="Kobayashi Y."/>
        </authorList>
    </citation>
    <scope>NUCLEOTIDE SEQUENCE [LARGE SCALE GENOMIC DNA]</scope>
    <source>
        <strain evidence="1 3">HR1</strain>
    </source>
</reference>
<organism evidence="1 3">
    <name type="scientific">Rhizophagus clarus</name>
    <dbReference type="NCBI Taxonomy" id="94130"/>
    <lineage>
        <taxon>Eukaryota</taxon>
        <taxon>Fungi</taxon>
        <taxon>Fungi incertae sedis</taxon>
        <taxon>Mucoromycota</taxon>
        <taxon>Glomeromycotina</taxon>
        <taxon>Glomeromycetes</taxon>
        <taxon>Glomerales</taxon>
        <taxon>Glomeraceae</taxon>
        <taxon>Rhizophagus</taxon>
    </lineage>
</organism>
<gene>
    <name evidence="2" type="ORF">RCL2_000309800</name>
    <name evidence="1" type="ORF">RclHR1_00100008</name>
</gene>
<protein>
    <submittedName>
        <fullName evidence="1">Uncharacterized protein</fullName>
    </submittedName>
</protein>